<reference evidence="1 2" key="1">
    <citation type="submission" date="2020-04" db="EMBL/GenBank/DDBJ databases">
        <authorList>
            <person name="Alioto T."/>
            <person name="Alioto T."/>
            <person name="Gomez Garrido J."/>
        </authorList>
    </citation>
    <scope>NUCLEOTIDE SEQUENCE [LARGE SCALE GENOMIC DNA]</scope>
</reference>
<evidence type="ECO:0000313" key="1">
    <source>
        <dbReference type="EMBL" id="CAB3381122.1"/>
    </source>
</evidence>
<name>A0A8S1DJC4_9INSE</name>
<gene>
    <name evidence="1" type="ORF">CLODIP_2_CD09708</name>
</gene>
<dbReference type="InterPro" id="IPR032675">
    <property type="entry name" value="LRR_dom_sf"/>
</dbReference>
<dbReference type="OrthoDB" id="2882671at2759"/>
<dbReference type="SUPFAM" id="SSF52058">
    <property type="entry name" value="L domain-like"/>
    <property type="match status" value="1"/>
</dbReference>
<dbReference type="AlphaFoldDB" id="A0A8S1DJC4"/>
<accession>A0A8S1DJC4</accession>
<dbReference type="Gene3D" id="3.80.10.10">
    <property type="entry name" value="Ribonuclease Inhibitor"/>
    <property type="match status" value="2"/>
</dbReference>
<evidence type="ECO:0008006" key="3">
    <source>
        <dbReference type="Google" id="ProtNLM"/>
    </source>
</evidence>
<dbReference type="Proteomes" id="UP000494165">
    <property type="component" value="Unassembled WGS sequence"/>
</dbReference>
<proteinExistence type="predicted"/>
<evidence type="ECO:0000313" key="2">
    <source>
        <dbReference type="Proteomes" id="UP000494165"/>
    </source>
</evidence>
<dbReference type="EMBL" id="CADEPI010000225">
    <property type="protein sequence ID" value="CAB3381122.1"/>
    <property type="molecule type" value="Genomic_DNA"/>
</dbReference>
<organism evidence="1 2">
    <name type="scientific">Cloeon dipterum</name>
    <dbReference type="NCBI Taxonomy" id="197152"/>
    <lineage>
        <taxon>Eukaryota</taxon>
        <taxon>Metazoa</taxon>
        <taxon>Ecdysozoa</taxon>
        <taxon>Arthropoda</taxon>
        <taxon>Hexapoda</taxon>
        <taxon>Insecta</taxon>
        <taxon>Pterygota</taxon>
        <taxon>Palaeoptera</taxon>
        <taxon>Ephemeroptera</taxon>
        <taxon>Pisciforma</taxon>
        <taxon>Baetidae</taxon>
        <taxon>Cloeon</taxon>
    </lineage>
</organism>
<keyword evidence="2" id="KW-1185">Reference proteome</keyword>
<protein>
    <recommendedName>
        <fullName evidence="3">F-box domain-containing protein</fullName>
    </recommendedName>
</protein>
<sequence length="455" mass="52592">MKPSSLLDLATKTVCANIDTYDKDYVKIVIQPVRQELLYEVFQTADNHNVTCDGQEDHVDKQWAMLPCLINSKFYTKLDTFDLPHNFCAVSAKLSNSRFQEFIRCLGSNTPNLKKLKIFGRFICESSLAERELNSIIQLKNLTILVIQYVCVPLSGILDISRQCEKLKSLITTNVVYDEVIPNAALRDDFVYVNIKAFNADYPGQLNLKMETTMPRRNPMYADHTHFIDLSLKPRKIHEFFLAQQFAEKLKKILFFCTNLEDFEDMEEFPHLPEIKYARIICGNISANVLRCFMKRNGQSLRQLSLDGIDVKEKMTFSEIFSLCPNLRVLDLNCCTLVGNDAPVDGMRQLKRFEWTTRAGPSCAHNRDCRHSYEEVAFSSILSAPLLKEVYIFLPNIDFSDNATVIARINRRQILRNIKQFYIYPCKRYVPEDDHSFYLKSFTELIKAIDSAIRA</sequence>
<comment type="caution">
    <text evidence="1">The sequence shown here is derived from an EMBL/GenBank/DDBJ whole genome shotgun (WGS) entry which is preliminary data.</text>
</comment>